<evidence type="ECO:0000256" key="1">
    <source>
        <dbReference type="SAM" id="MobiDB-lite"/>
    </source>
</evidence>
<feature type="region of interest" description="Disordered" evidence="1">
    <location>
        <begin position="143"/>
        <end position="255"/>
    </location>
</feature>
<feature type="compositionally biased region" description="Polar residues" evidence="1">
    <location>
        <begin position="13"/>
        <end position="28"/>
    </location>
</feature>
<accession>A0A9N9GUN9</accession>
<organism evidence="2 3">
    <name type="scientific">Paraglomus occultum</name>
    <dbReference type="NCBI Taxonomy" id="144539"/>
    <lineage>
        <taxon>Eukaryota</taxon>
        <taxon>Fungi</taxon>
        <taxon>Fungi incertae sedis</taxon>
        <taxon>Mucoromycota</taxon>
        <taxon>Glomeromycotina</taxon>
        <taxon>Glomeromycetes</taxon>
        <taxon>Paraglomerales</taxon>
        <taxon>Paraglomeraceae</taxon>
        <taxon>Paraglomus</taxon>
    </lineage>
</organism>
<feature type="compositionally biased region" description="Polar residues" evidence="1">
    <location>
        <begin position="211"/>
        <end position="234"/>
    </location>
</feature>
<dbReference type="AlphaFoldDB" id="A0A9N9GUN9"/>
<protein>
    <submittedName>
        <fullName evidence="2">10556_t:CDS:1</fullName>
    </submittedName>
</protein>
<proteinExistence type="predicted"/>
<evidence type="ECO:0000313" key="2">
    <source>
        <dbReference type="EMBL" id="CAG8635763.1"/>
    </source>
</evidence>
<sequence>TLTSASTDDDTVGNGQSMNDKMSSSPSKQSKEKIKSHTPNPFKLLGRFSRSLHNDVSKLPEGGISKSDISMPFNQRSLTRPIESADADYNDYDHPESVMTSPDSITARALVNELRRSSALASEGNDSNKLGISSNLLADLFRRRETVGGRRSSPLKFDEKGEDTAKDNISRNGDKGKRTVWDDNDTANNSSAEIDIVVDSGIYDDDRNRGDSNNIQSDKQNKHGQSNETGSDSSIFYDPFHDQTRFVNSESPSSN</sequence>
<name>A0A9N9GUN9_9GLOM</name>
<dbReference type="Proteomes" id="UP000789572">
    <property type="component" value="Unassembled WGS sequence"/>
</dbReference>
<keyword evidence="3" id="KW-1185">Reference proteome</keyword>
<evidence type="ECO:0000313" key="3">
    <source>
        <dbReference type="Proteomes" id="UP000789572"/>
    </source>
</evidence>
<reference evidence="2" key="1">
    <citation type="submission" date="2021-06" db="EMBL/GenBank/DDBJ databases">
        <authorList>
            <person name="Kallberg Y."/>
            <person name="Tangrot J."/>
            <person name="Rosling A."/>
        </authorList>
    </citation>
    <scope>NUCLEOTIDE SEQUENCE</scope>
    <source>
        <strain evidence="2">IA702</strain>
    </source>
</reference>
<feature type="region of interest" description="Disordered" evidence="1">
    <location>
        <begin position="1"/>
        <end position="104"/>
    </location>
</feature>
<feature type="compositionally biased region" description="Polar residues" evidence="1">
    <location>
        <begin position="245"/>
        <end position="255"/>
    </location>
</feature>
<feature type="compositionally biased region" description="Basic and acidic residues" evidence="1">
    <location>
        <begin position="156"/>
        <end position="181"/>
    </location>
</feature>
<dbReference type="EMBL" id="CAJVPJ010003142">
    <property type="protein sequence ID" value="CAG8635763.1"/>
    <property type="molecule type" value="Genomic_DNA"/>
</dbReference>
<comment type="caution">
    <text evidence="2">The sequence shown here is derived from an EMBL/GenBank/DDBJ whole genome shotgun (WGS) entry which is preliminary data.</text>
</comment>
<gene>
    <name evidence="2" type="ORF">POCULU_LOCUS9147</name>
</gene>
<feature type="non-terminal residue" evidence="2">
    <location>
        <position position="1"/>
    </location>
</feature>